<keyword evidence="2" id="KW-1185">Reference proteome</keyword>
<accession>A0A0N4WWF7</accession>
<dbReference type="WBParaSite" id="HPLM_0001608801-mRNA-1">
    <property type="protein sequence ID" value="HPLM_0001608801-mRNA-1"/>
    <property type="gene ID" value="HPLM_0001608801"/>
</dbReference>
<proteinExistence type="predicted"/>
<reference evidence="1 2" key="2">
    <citation type="submission" date="2018-11" db="EMBL/GenBank/DDBJ databases">
        <authorList>
            <consortium name="Pathogen Informatics"/>
        </authorList>
    </citation>
    <scope>NUCLEOTIDE SEQUENCE [LARGE SCALE GENOMIC DNA]</scope>
    <source>
        <strain evidence="1 2">MHpl1</strain>
    </source>
</reference>
<evidence type="ECO:0000313" key="2">
    <source>
        <dbReference type="Proteomes" id="UP000268014"/>
    </source>
</evidence>
<dbReference type="AlphaFoldDB" id="A0A0N4WWF7"/>
<dbReference type="Proteomes" id="UP000268014">
    <property type="component" value="Unassembled WGS sequence"/>
</dbReference>
<protein>
    <submittedName>
        <fullName evidence="3">EB domain-containing protein</fullName>
    </submittedName>
</protein>
<sequence length="152" mass="16887">MGESCSGVLALVDRQITVCQYDETKTNRQCIYHADCLQGQQCLRNDSDVFVCTPSMEAALGTVSCTYDYECSGGEKCMKVAQEGEKVFRCRPSQVADPRRDQLCQSNADCAYQQVCRRVAGVSLCVDVASTPLFNVQKKIVTFIKNLLFSKK</sequence>
<name>A0A0N4WWF7_HAEPC</name>
<organism evidence="3">
    <name type="scientific">Haemonchus placei</name>
    <name type="common">Barber's pole worm</name>
    <dbReference type="NCBI Taxonomy" id="6290"/>
    <lineage>
        <taxon>Eukaryota</taxon>
        <taxon>Metazoa</taxon>
        <taxon>Ecdysozoa</taxon>
        <taxon>Nematoda</taxon>
        <taxon>Chromadorea</taxon>
        <taxon>Rhabditida</taxon>
        <taxon>Rhabditina</taxon>
        <taxon>Rhabditomorpha</taxon>
        <taxon>Strongyloidea</taxon>
        <taxon>Trichostrongylidae</taxon>
        <taxon>Haemonchus</taxon>
    </lineage>
</organism>
<dbReference type="EMBL" id="UZAF01019264">
    <property type="protein sequence ID" value="VDO58750.1"/>
    <property type="molecule type" value="Genomic_DNA"/>
</dbReference>
<gene>
    <name evidence="1" type="ORF">HPLM_LOCUS16080</name>
</gene>
<evidence type="ECO:0000313" key="1">
    <source>
        <dbReference type="EMBL" id="VDO58750.1"/>
    </source>
</evidence>
<reference evidence="3" key="1">
    <citation type="submission" date="2017-02" db="UniProtKB">
        <authorList>
            <consortium name="WormBaseParasite"/>
        </authorList>
    </citation>
    <scope>IDENTIFICATION</scope>
</reference>
<evidence type="ECO:0000313" key="3">
    <source>
        <dbReference type="WBParaSite" id="HPLM_0001608801-mRNA-1"/>
    </source>
</evidence>
<dbReference type="OrthoDB" id="5836547at2759"/>